<reference evidence="1 2" key="2">
    <citation type="submission" date="2018-03" db="EMBL/GenBank/DDBJ databases">
        <title>The ancient ancestry and fast evolution of plastids.</title>
        <authorList>
            <person name="Moore K.R."/>
            <person name="Magnabosco C."/>
            <person name="Momper L."/>
            <person name="Gold D.A."/>
            <person name="Bosak T."/>
            <person name="Fournier G.P."/>
        </authorList>
    </citation>
    <scope>NUCLEOTIDE SEQUENCE [LARGE SCALE GENOMIC DNA]</scope>
    <source>
        <strain evidence="1 2">CCAP 1448/3</strain>
    </source>
</reference>
<name>A0A2T1C3W2_9CYAN</name>
<comment type="caution">
    <text evidence="1">The sequence shown here is derived from an EMBL/GenBank/DDBJ whole genome shotgun (WGS) entry which is preliminary data.</text>
</comment>
<sequence>MILIVSSATDIHSHLVMKELRYLKADVTLLDLSKFRQPLELAMHYGSSDRDCALQITSAISLPLNDFRVIWWRCPHIADGEPNNSDRVNPAVGDTNIYQQFASLSPAIDVFWVNHPLRNATATNQAHLLRVSQEVGLGIPATLITNNIQQVQEFVSSNDATYKLFSATEQGWKEILVPIGDLLNVSDSLVYNSLVLQESIPSQFDVKVAIVGENIFSVALYKIQHSQSKGNCESIRTEIFELPSEIKTSLWQLISKLGLVYATVDLRLTPKYEWVLLGLNPVGDWLSFEEHTQQPITKSLAKLLASCDR</sequence>
<evidence type="ECO:0008006" key="3">
    <source>
        <dbReference type="Google" id="ProtNLM"/>
    </source>
</evidence>
<evidence type="ECO:0000313" key="1">
    <source>
        <dbReference type="EMBL" id="PSB02941.1"/>
    </source>
</evidence>
<organism evidence="1 2">
    <name type="scientific">Merismopedia glauca CCAP 1448/3</name>
    <dbReference type="NCBI Taxonomy" id="1296344"/>
    <lineage>
        <taxon>Bacteria</taxon>
        <taxon>Bacillati</taxon>
        <taxon>Cyanobacteriota</taxon>
        <taxon>Cyanophyceae</taxon>
        <taxon>Synechococcales</taxon>
        <taxon>Merismopediaceae</taxon>
        <taxon>Merismopedia</taxon>
    </lineage>
</organism>
<dbReference type="Gene3D" id="3.30.470.20">
    <property type="entry name" value="ATP-grasp fold, B domain"/>
    <property type="match status" value="1"/>
</dbReference>
<keyword evidence="2" id="KW-1185">Reference proteome</keyword>
<evidence type="ECO:0000313" key="2">
    <source>
        <dbReference type="Proteomes" id="UP000238762"/>
    </source>
</evidence>
<accession>A0A2T1C3W2</accession>
<dbReference type="SUPFAM" id="SSF56059">
    <property type="entry name" value="Glutathione synthetase ATP-binding domain-like"/>
    <property type="match status" value="1"/>
</dbReference>
<dbReference type="OrthoDB" id="583309at2"/>
<proteinExistence type="predicted"/>
<dbReference type="RefSeq" id="WP_106288670.1">
    <property type="nucleotide sequence ID" value="NZ_CAWNTC010000031.1"/>
</dbReference>
<dbReference type="EMBL" id="PVWJ01000045">
    <property type="protein sequence ID" value="PSB02941.1"/>
    <property type="molecule type" value="Genomic_DNA"/>
</dbReference>
<dbReference type="AlphaFoldDB" id="A0A2T1C3W2"/>
<protein>
    <recommendedName>
        <fullName evidence="3">ATP-grasp domain-containing protein</fullName>
    </recommendedName>
</protein>
<dbReference type="Proteomes" id="UP000238762">
    <property type="component" value="Unassembled WGS sequence"/>
</dbReference>
<gene>
    <name evidence="1" type="ORF">C7B64_10880</name>
</gene>
<reference evidence="1 2" key="1">
    <citation type="submission" date="2018-02" db="EMBL/GenBank/DDBJ databases">
        <authorList>
            <person name="Cohen D.B."/>
            <person name="Kent A.D."/>
        </authorList>
    </citation>
    <scope>NUCLEOTIDE SEQUENCE [LARGE SCALE GENOMIC DNA]</scope>
    <source>
        <strain evidence="1 2">CCAP 1448/3</strain>
    </source>
</reference>